<proteinExistence type="predicted"/>
<comment type="caution">
    <text evidence="3">The sequence shown here is derived from an EMBL/GenBank/DDBJ whole genome shotgun (WGS) entry which is preliminary data.</text>
</comment>
<dbReference type="RefSeq" id="WP_107305794.1">
    <property type="nucleotide sequence ID" value="NZ_PYMP01000006.1"/>
</dbReference>
<evidence type="ECO:0000313" key="4">
    <source>
        <dbReference type="Proteomes" id="UP000241618"/>
    </source>
</evidence>
<sequence length="531" mass="61720">MLTSIYCEKLTKKELIFENGLNVLVGANNGENSIGKSSVLMLIDFSFGGNSFPNDCSDVISHIGDLTIIIKFKFDNIEYKFVRTTNELNEVKYNDEVITKKEFTSFLAKMYNFNDDNGSFRDSVNGFSRIYQKKNYNENRPLDTFLNENGLTVKKRSIKLFGYYKIIKEFEEIKSKLQDEKKNITATFKSGVVNSITLKQYKDNKKELGQLTLDIDRIKLSISNYIDNFEDLINDTTINLKENKDYLYLEKISTETDLNIVNNNLNNEGYQGSKYFKNVVRFFPTIDESKLLEIDDYHKGLTTILNEQFKNEKDLLEKKLNMINQDIEIVKIKLQTYTRDKNISESILNELLDKDKKLQKFDLECKLYDKIKSIKDDIKTCDKDIMSTIESSLLIMEEKINNGLKSNIEAMYGEGAIVPELYFTKKGYTFSHGDDRGTGKCCANMIALDLTYLSETKLPFIIHDSLLLKNMKSEAVTNLIHEYLNFDNKQIFIAIDELNKYKKDIDILLRKHSFLTLEKDNFAFKISWKKK</sequence>
<dbReference type="Gene3D" id="3.40.50.300">
    <property type="entry name" value="P-loop containing nucleotide triphosphate hydrolases"/>
    <property type="match status" value="1"/>
</dbReference>
<organism evidence="3 4">
    <name type="scientific">Photobacterium phosphoreum</name>
    <dbReference type="NCBI Taxonomy" id="659"/>
    <lineage>
        <taxon>Bacteria</taxon>
        <taxon>Pseudomonadati</taxon>
        <taxon>Pseudomonadota</taxon>
        <taxon>Gammaproteobacteria</taxon>
        <taxon>Vibrionales</taxon>
        <taxon>Vibrionaceae</taxon>
        <taxon>Photobacterium</taxon>
    </lineage>
</organism>
<feature type="coiled-coil region" evidence="1">
    <location>
        <begin position="306"/>
        <end position="333"/>
    </location>
</feature>
<name>A0A2T3JU21_PHOPO</name>
<reference evidence="3 4" key="1">
    <citation type="submission" date="2018-03" db="EMBL/GenBank/DDBJ databases">
        <title>Whole genome sequencing of Histamine producing bacteria.</title>
        <authorList>
            <person name="Butler K."/>
        </authorList>
    </citation>
    <scope>NUCLEOTIDE SEQUENCE [LARGE SCALE GENOMIC DNA]</scope>
    <source>
        <strain evidence="3 4">FS-6.1</strain>
    </source>
</reference>
<protein>
    <recommendedName>
        <fullName evidence="2">DUF2326 domain-containing protein</fullName>
    </recommendedName>
</protein>
<evidence type="ECO:0000256" key="1">
    <source>
        <dbReference type="SAM" id="Coils"/>
    </source>
</evidence>
<feature type="domain" description="DUF2326" evidence="2">
    <location>
        <begin position="428"/>
        <end position="517"/>
    </location>
</feature>
<dbReference type="Pfam" id="PF10088">
    <property type="entry name" value="DUF2326"/>
    <property type="match status" value="1"/>
</dbReference>
<keyword evidence="1" id="KW-0175">Coiled coil</keyword>
<dbReference type="EMBL" id="PYMP01000006">
    <property type="protein sequence ID" value="PSU52685.1"/>
    <property type="molecule type" value="Genomic_DNA"/>
</dbReference>
<dbReference type="AlphaFoldDB" id="A0A2T3JU21"/>
<evidence type="ECO:0000259" key="2">
    <source>
        <dbReference type="Pfam" id="PF10088"/>
    </source>
</evidence>
<dbReference type="InterPro" id="IPR027417">
    <property type="entry name" value="P-loop_NTPase"/>
</dbReference>
<dbReference type="InterPro" id="IPR018760">
    <property type="entry name" value="DUF2326"/>
</dbReference>
<gene>
    <name evidence="3" type="ORF">C9J18_09060</name>
</gene>
<dbReference type="Proteomes" id="UP000241618">
    <property type="component" value="Unassembled WGS sequence"/>
</dbReference>
<evidence type="ECO:0000313" key="3">
    <source>
        <dbReference type="EMBL" id="PSU52685.1"/>
    </source>
</evidence>
<accession>A0A2T3JU21</accession>